<dbReference type="AlphaFoldDB" id="A0A382A7N5"/>
<evidence type="ECO:0000313" key="2">
    <source>
        <dbReference type="EMBL" id="SVA97555.1"/>
    </source>
</evidence>
<dbReference type="EMBL" id="UINC01024259">
    <property type="protein sequence ID" value="SVA97555.1"/>
    <property type="molecule type" value="Genomic_DNA"/>
</dbReference>
<feature type="transmembrane region" description="Helical" evidence="1">
    <location>
        <begin position="25"/>
        <end position="43"/>
    </location>
</feature>
<proteinExistence type="predicted"/>
<name>A0A382A7N5_9ZZZZ</name>
<keyword evidence="1" id="KW-1133">Transmembrane helix</keyword>
<reference evidence="2" key="1">
    <citation type="submission" date="2018-05" db="EMBL/GenBank/DDBJ databases">
        <authorList>
            <person name="Lanie J.A."/>
            <person name="Ng W.-L."/>
            <person name="Kazmierczak K.M."/>
            <person name="Andrzejewski T.M."/>
            <person name="Davidsen T.M."/>
            <person name="Wayne K.J."/>
            <person name="Tettelin H."/>
            <person name="Glass J.I."/>
            <person name="Rusch D."/>
            <person name="Podicherti R."/>
            <person name="Tsui H.-C.T."/>
            <person name="Winkler M.E."/>
        </authorList>
    </citation>
    <scope>NUCLEOTIDE SEQUENCE</scope>
</reference>
<gene>
    <name evidence="2" type="ORF">METZ01_LOCUS150409</name>
</gene>
<keyword evidence="1" id="KW-0812">Transmembrane</keyword>
<keyword evidence="1" id="KW-0472">Membrane</keyword>
<accession>A0A382A7N5</accession>
<protein>
    <submittedName>
        <fullName evidence="2">Uncharacterized protein</fullName>
    </submittedName>
</protein>
<sequence length="51" mass="5922">MAISFFFWDYVRHPFLDSRVPNEMGWSKGFFACVLGAVLYATVPKAMQLLY</sequence>
<evidence type="ECO:0000256" key="1">
    <source>
        <dbReference type="SAM" id="Phobius"/>
    </source>
</evidence>
<organism evidence="2">
    <name type="scientific">marine metagenome</name>
    <dbReference type="NCBI Taxonomy" id="408172"/>
    <lineage>
        <taxon>unclassified sequences</taxon>
        <taxon>metagenomes</taxon>
        <taxon>ecological metagenomes</taxon>
    </lineage>
</organism>